<dbReference type="EMBL" id="SNZG01000019">
    <property type="protein sequence ID" value="TDR37790.1"/>
    <property type="molecule type" value="Genomic_DNA"/>
</dbReference>
<dbReference type="Proteomes" id="UP000254330">
    <property type="component" value="Unassembled WGS sequence"/>
</dbReference>
<reference evidence="1 3" key="1">
    <citation type="submission" date="2018-06" db="EMBL/GenBank/DDBJ databases">
        <authorList>
            <consortium name="Pathogen Informatics"/>
            <person name="Doyle S."/>
        </authorList>
    </citation>
    <scope>NUCLEOTIDE SEQUENCE [LARGE SCALE GENOMIC DNA]</scope>
    <source>
        <strain evidence="1 3">NCTC10597</strain>
    </source>
</reference>
<evidence type="ECO:0000313" key="4">
    <source>
        <dbReference type="Proteomes" id="UP000294641"/>
    </source>
</evidence>
<comment type="caution">
    <text evidence="1">The sequence shown here is derived from an EMBL/GenBank/DDBJ whole genome shotgun (WGS) entry which is preliminary data.</text>
</comment>
<keyword evidence="4" id="KW-1185">Reference proteome</keyword>
<dbReference type="EMBL" id="UGNP01000001">
    <property type="protein sequence ID" value="STX08466.1"/>
    <property type="molecule type" value="Genomic_DNA"/>
</dbReference>
<proteinExistence type="predicted"/>
<accession>A0A8B4Q773</accession>
<sequence length="96" mass="11263">MEILSYMMEEILDPTNIIEGERYEFTLELNIEEDDELYQEGGVDLRAIIAKKDNEISMVNYFLIAKSDQSYLEFGLDEDEEAEIVEFCKTHLIEVE</sequence>
<gene>
    <name evidence="2" type="ORF">DFR61_11926</name>
    <name evidence="1" type="ORF">NCTC10597_00125</name>
</gene>
<dbReference type="AlphaFoldDB" id="A0A8B4Q773"/>
<evidence type="ECO:0000313" key="2">
    <source>
        <dbReference type="EMBL" id="TDR37790.1"/>
    </source>
</evidence>
<dbReference type="Pfam" id="PF20119">
    <property type="entry name" value="DUF6509"/>
    <property type="match status" value="1"/>
</dbReference>
<dbReference type="OrthoDB" id="2736409at2"/>
<dbReference type="RefSeq" id="WP_109349883.1">
    <property type="nucleotide sequence ID" value="NZ_BJUE01000017.1"/>
</dbReference>
<evidence type="ECO:0000313" key="1">
    <source>
        <dbReference type="EMBL" id="STX08466.1"/>
    </source>
</evidence>
<name>A0A8B4Q773_9BACL</name>
<evidence type="ECO:0008006" key="5">
    <source>
        <dbReference type="Google" id="ProtNLM"/>
    </source>
</evidence>
<dbReference type="InterPro" id="IPR045424">
    <property type="entry name" value="DUF6509"/>
</dbReference>
<protein>
    <recommendedName>
        <fullName evidence="5">Pullulanase</fullName>
    </recommendedName>
</protein>
<reference evidence="2 4" key="2">
    <citation type="submission" date="2019-03" db="EMBL/GenBank/DDBJ databases">
        <title>Genomic Encyclopedia of Type Strains, Phase IV (KMG-IV): sequencing the most valuable type-strain genomes for metagenomic binning, comparative biology and taxonomic classification.</title>
        <authorList>
            <person name="Goeker M."/>
        </authorList>
    </citation>
    <scope>NUCLEOTIDE SEQUENCE [LARGE SCALE GENOMIC DNA]</scope>
    <source>
        <strain evidence="2 4">DSM 20580</strain>
    </source>
</reference>
<evidence type="ECO:0000313" key="3">
    <source>
        <dbReference type="Proteomes" id="UP000254330"/>
    </source>
</evidence>
<organism evidence="1 3">
    <name type="scientific">Kurthia zopfii</name>
    <dbReference type="NCBI Taxonomy" id="1650"/>
    <lineage>
        <taxon>Bacteria</taxon>
        <taxon>Bacillati</taxon>
        <taxon>Bacillota</taxon>
        <taxon>Bacilli</taxon>
        <taxon>Bacillales</taxon>
        <taxon>Caryophanaceae</taxon>
        <taxon>Kurthia</taxon>
    </lineage>
</organism>
<dbReference type="Proteomes" id="UP000294641">
    <property type="component" value="Unassembled WGS sequence"/>
</dbReference>